<evidence type="ECO:0000256" key="8">
    <source>
        <dbReference type="ARBA" id="ARBA00023136"/>
    </source>
</evidence>
<dbReference type="HAMAP" id="MF_01465">
    <property type="entry name" value="SecY"/>
    <property type="match status" value="1"/>
</dbReference>
<dbReference type="InterPro" id="IPR002208">
    <property type="entry name" value="SecY/SEC61-alpha"/>
</dbReference>
<evidence type="ECO:0000256" key="5">
    <source>
        <dbReference type="ARBA" id="ARBA00022927"/>
    </source>
</evidence>
<dbReference type="GO" id="GO:0006605">
    <property type="term" value="P:protein targeting"/>
    <property type="evidence" value="ECO:0007669"/>
    <property type="project" value="UniProtKB-UniRule"/>
</dbReference>
<proteinExistence type="inferred from homology"/>
<reference evidence="12" key="1">
    <citation type="journal article" date="2020" name="mSystems">
        <title>Genome- and Community-Level Interaction Insights into Carbon Utilization and Element Cycling Functions of Hydrothermarchaeota in Hydrothermal Sediment.</title>
        <authorList>
            <person name="Zhou Z."/>
            <person name="Liu Y."/>
            <person name="Xu W."/>
            <person name="Pan J."/>
            <person name="Luo Z.H."/>
            <person name="Li M."/>
        </authorList>
    </citation>
    <scope>NUCLEOTIDE SEQUENCE [LARGE SCALE GENOMIC DNA]</scope>
    <source>
        <strain evidence="12">SpSt-361</strain>
    </source>
</reference>
<dbReference type="PIRSF" id="PIRSF004557">
    <property type="entry name" value="SecY"/>
    <property type="match status" value="1"/>
</dbReference>
<dbReference type="GO" id="GO:0005886">
    <property type="term" value="C:plasma membrane"/>
    <property type="evidence" value="ECO:0007669"/>
    <property type="project" value="UniProtKB-SubCell"/>
</dbReference>
<evidence type="ECO:0000256" key="10">
    <source>
        <dbReference type="HAMAP-Rule" id="MF_01465"/>
    </source>
</evidence>
<dbReference type="InterPro" id="IPR026593">
    <property type="entry name" value="SecY"/>
</dbReference>
<dbReference type="Pfam" id="PF00344">
    <property type="entry name" value="SecY"/>
    <property type="match status" value="1"/>
</dbReference>
<evidence type="ECO:0000256" key="11">
    <source>
        <dbReference type="RuleBase" id="RU004349"/>
    </source>
</evidence>
<evidence type="ECO:0000256" key="3">
    <source>
        <dbReference type="ARBA" id="ARBA00022448"/>
    </source>
</evidence>
<feature type="transmembrane region" description="Helical" evidence="10">
    <location>
        <begin position="14"/>
        <end position="32"/>
    </location>
</feature>
<feature type="transmembrane region" description="Helical" evidence="10">
    <location>
        <begin position="175"/>
        <end position="192"/>
    </location>
</feature>
<keyword evidence="6 10" id="KW-1133">Transmembrane helix</keyword>
<dbReference type="FunFam" id="1.10.3370.10:FF:000001">
    <property type="entry name" value="Preprotein translocase subunit SecY"/>
    <property type="match status" value="1"/>
</dbReference>
<feature type="transmembrane region" description="Helical" evidence="10">
    <location>
        <begin position="204"/>
        <end position="228"/>
    </location>
</feature>
<keyword evidence="10" id="KW-1003">Cell membrane</keyword>
<feature type="transmembrane region" description="Helical" evidence="10">
    <location>
        <begin position="144"/>
        <end position="163"/>
    </location>
</feature>
<evidence type="ECO:0000256" key="2">
    <source>
        <dbReference type="ARBA" id="ARBA00005751"/>
    </source>
</evidence>
<evidence type="ECO:0000256" key="4">
    <source>
        <dbReference type="ARBA" id="ARBA00022692"/>
    </source>
</evidence>
<comment type="caution">
    <text evidence="12">The sequence shown here is derived from an EMBL/GenBank/DDBJ whole genome shotgun (WGS) entry which is preliminary data.</text>
</comment>
<feature type="transmembrane region" description="Helical" evidence="10">
    <location>
        <begin position="112"/>
        <end position="132"/>
    </location>
</feature>
<keyword evidence="7 10" id="KW-0811">Translocation</keyword>
<comment type="subunit">
    <text evidence="10">Component of the Sec protein translocase complex. Heterotrimer consisting of SecY, SecE and SecG subunits. The heterotrimers can form oligomers, although 1 heterotrimer is thought to be able to translocate proteins. Interacts with the ribosome. Interacts with SecDF, and other proteins may be involved. Interacts with SecA.</text>
</comment>
<dbReference type="SUPFAM" id="SSF103491">
    <property type="entry name" value="Preprotein translocase SecY subunit"/>
    <property type="match status" value="1"/>
</dbReference>
<dbReference type="InterPro" id="IPR030659">
    <property type="entry name" value="SecY_CS"/>
</dbReference>
<dbReference type="GO" id="GO:0043952">
    <property type="term" value="P:protein transport by the Sec complex"/>
    <property type="evidence" value="ECO:0007669"/>
    <property type="project" value="UniProtKB-UniRule"/>
</dbReference>
<keyword evidence="4 10" id="KW-0812">Transmembrane</keyword>
<dbReference type="InterPro" id="IPR023201">
    <property type="entry name" value="SecY_dom_sf"/>
</dbReference>
<evidence type="ECO:0000313" key="12">
    <source>
        <dbReference type="EMBL" id="HEX61848.1"/>
    </source>
</evidence>
<evidence type="ECO:0000256" key="1">
    <source>
        <dbReference type="ARBA" id="ARBA00004141"/>
    </source>
</evidence>
<protein>
    <recommendedName>
        <fullName evidence="9 10">Protein translocase subunit SecY</fullName>
    </recommendedName>
</protein>
<gene>
    <name evidence="10 12" type="primary">secY</name>
    <name evidence="12" type="ORF">ENR01_01685</name>
</gene>
<dbReference type="PANTHER" id="PTHR10906">
    <property type="entry name" value="SECY/SEC61-ALPHA FAMILY MEMBER"/>
    <property type="match status" value="1"/>
</dbReference>
<keyword evidence="5 10" id="KW-0653">Protein transport</keyword>
<evidence type="ECO:0000256" key="7">
    <source>
        <dbReference type="ARBA" id="ARBA00023010"/>
    </source>
</evidence>
<dbReference type="AlphaFoldDB" id="A0A831YQ35"/>
<sequence>MIALIKRIWAQKELRSRIIFTFWVIVIFRFLAHVPLPGVDREALRQLFAGNSILGLLSAFSGGTMENFSIVSLGLAPYINASIIFQLLTFGFPNLKELAQEGEWGQARINQYTRLLTLPLSIFQGYGFYFLLRQQGVLTALDPLRLLALVLALAAGSFLLMWLGELLTERGIGNGISMLIFVGIAAGYPLSLAQSLSAFTAQNIANLGLFLLLLLAIFAAIVIISEAVRRIPIQYAIRSSWAVGQSFLPLRLNQAGVIPIIFAVSMVLIPPTLARYLAGVGNPALARLSAAVLRIFDPTSLSYNLLYFLLVFLFTFFYTAVVFNTKDLAQSLQKRGSFIPGIRPGIATKEFIDKIVVRVTFFGAIFLGLIAILPSIGAAVTGVTAFTLGGTGVLIVVSVVLETLRRIEGELSVREYKGYL</sequence>
<dbReference type="Gene3D" id="1.10.3370.10">
    <property type="entry name" value="SecY subunit domain"/>
    <property type="match status" value="1"/>
</dbReference>
<dbReference type="NCBIfam" id="TIGR00967">
    <property type="entry name" value="3a0501s007"/>
    <property type="match status" value="1"/>
</dbReference>
<name>A0A831YQ35_UNCKA</name>
<organism evidence="12">
    <name type="scientific">candidate division WWE3 bacterium</name>
    <dbReference type="NCBI Taxonomy" id="2053526"/>
    <lineage>
        <taxon>Bacteria</taxon>
        <taxon>Katanobacteria</taxon>
    </lineage>
</organism>
<comment type="function">
    <text evidence="10">The central subunit of the protein translocation channel SecYEG. Consists of two halves formed by TMs 1-5 and 6-10. These two domains form a lateral gate at the front which open onto the bilayer between TMs 2 and 7, and are clamped together by SecE at the back. The channel is closed by both a pore ring composed of hydrophobic SecY resides and a short helix (helix 2A) on the extracellular side of the membrane which forms a plug. The plug probably moves laterally to allow the channel to open. The ring and the pore may move independently.</text>
</comment>
<dbReference type="PROSITE" id="PS00755">
    <property type="entry name" value="SECY_1"/>
    <property type="match status" value="1"/>
</dbReference>
<feature type="transmembrane region" description="Helical" evidence="10">
    <location>
        <begin position="70"/>
        <end position="92"/>
    </location>
</feature>
<feature type="transmembrane region" description="Helical" evidence="10">
    <location>
        <begin position="302"/>
        <end position="325"/>
    </location>
</feature>
<comment type="similarity">
    <text evidence="2 10 11">Belongs to the SecY/SEC61-alpha family.</text>
</comment>
<keyword evidence="8 10" id="KW-0472">Membrane</keyword>
<dbReference type="GO" id="GO:0065002">
    <property type="term" value="P:intracellular protein transmembrane transport"/>
    <property type="evidence" value="ECO:0007669"/>
    <property type="project" value="UniProtKB-UniRule"/>
</dbReference>
<feature type="transmembrane region" description="Helical" evidence="10">
    <location>
        <begin position="248"/>
        <end position="269"/>
    </location>
</feature>
<feature type="transmembrane region" description="Helical" evidence="10">
    <location>
        <begin position="379"/>
        <end position="401"/>
    </location>
</feature>
<keyword evidence="3 10" id="KW-0813">Transport</keyword>
<evidence type="ECO:0000256" key="6">
    <source>
        <dbReference type="ARBA" id="ARBA00022989"/>
    </source>
</evidence>
<feature type="transmembrane region" description="Helical" evidence="10">
    <location>
        <begin position="355"/>
        <end position="373"/>
    </location>
</feature>
<evidence type="ECO:0000256" key="9">
    <source>
        <dbReference type="ARBA" id="ARBA00039733"/>
    </source>
</evidence>
<dbReference type="EMBL" id="DSPJ01000049">
    <property type="protein sequence ID" value="HEX61848.1"/>
    <property type="molecule type" value="Genomic_DNA"/>
</dbReference>
<accession>A0A831YQ35</accession>
<comment type="subcellular location">
    <subcellularLocation>
        <location evidence="10">Cell membrane</location>
        <topology evidence="10">Multi-pass membrane protein</topology>
    </subcellularLocation>
    <subcellularLocation>
        <location evidence="1">Membrane</location>
        <topology evidence="1">Multi-pass membrane protein</topology>
    </subcellularLocation>
</comment>
<dbReference type="PRINTS" id="PR00303">
    <property type="entry name" value="SECYTRNLCASE"/>
</dbReference>